<keyword evidence="3" id="KW-0547">Nucleotide-binding</keyword>
<evidence type="ECO:0000313" key="7">
    <source>
        <dbReference type="EMBL" id="MBB6445348.1"/>
    </source>
</evidence>
<name>A0A7X0LV86_9BACI</name>
<dbReference type="Proteomes" id="UP000531594">
    <property type="component" value="Unassembled WGS sequence"/>
</dbReference>
<evidence type="ECO:0000256" key="4">
    <source>
        <dbReference type="ARBA" id="ARBA00022840"/>
    </source>
</evidence>
<comment type="caution">
    <text evidence="7">The sequence shown here is derived from an EMBL/GenBank/DDBJ whole genome shotgun (WGS) entry which is preliminary data.</text>
</comment>
<evidence type="ECO:0000256" key="1">
    <source>
        <dbReference type="ARBA" id="ARBA00006432"/>
    </source>
</evidence>
<dbReference type="PANTHER" id="PTHR42921">
    <property type="entry name" value="ACETOACETYL-COA SYNTHETASE"/>
    <property type="match status" value="1"/>
</dbReference>
<dbReference type="PROSITE" id="PS00455">
    <property type="entry name" value="AMP_BINDING"/>
    <property type="match status" value="1"/>
</dbReference>
<dbReference type="InterPro" id="IPR000873">
    <property type="entry name" value="AMP-dep_synth/lig_dom"/>
</dbReference>
<dbReference type="InterPro" id="IPR005914">
    <property type="entry name" value="Acac_CoA_synth"/>
</dbReference>
<gene>
    <name evidence="7" type="ORF">HNR53_001966</name>
</gene>
<reference evidence="7 8" key="1">
    <citation type="submission" date="2020-08" db="EMBL/GenBank/DDBJ databases">
        <title>Genomic Encyclopedia of Type Strains, Phase IV (KMG-IV): sequencing the most valuable type-strain genomes for metagenomic binning, comparative biology and taxonomic classification.</title>
        <authorList>
            <person name="Goeker M."/>
        </authorList>
    </citation>
    <scope>NUCLEOTIDE SEQUENCE [LARGE SCALE GENOMIC DNA]</scope>
    <source>
        <strain evidence="7 8">DSM 5391</strain>
    </source>
</reference>
<dbReference type="Gene3D" id="3.30.300.30">
    <property type="match status" value="1"/>
</dbReference>
<dbReference type="EC" id="6.2.1.16" evidence="7"/>
<dbReference type="EMBL" id="JACHGK010000005">
    <property type="protein sequence ID" value="MBB6445348.1"/>
    <property type="molecule type" value="Genomic_DNA"/>
</dbReference>
<dbReference type="GO" id="GO:0006629">
    <property type="term" value="P:lipid metabolic process"/>
    <property type="evidence" value="ECO:0007669"/>
    <property type="project" value="InterPro"/>
</dbReference>
<proteinExistence type="inferred from homology"/>
<dbReference type="NCBIfam" id="NF002937">
    <property type="entry name" value="PRK03584.1"/>
    <property type="match status" value="1"/>
</dbReference>
<keyword evidence="2 7" id="KW-0436">Ligase</keyword>
<feature type="domain" description="Acetyl-coenzyme A synthetase N-terminal" evidence="6">
    <location>
        <begin position="41"/>
        <end position="96"/>
    </location>
</feature>
<dbReference type="InterPro" id="IPR032387">
    <property type="entry name" value="ACAS_N"/>
</dbReference>
<dbReference type="SUPFAM" id="SSF56801">
    <property type="entry name" value="Acetyl-CoA synthetase-like"/>
    <property type="match status" value="1"/>
</dbReference>
<evidence type="ECO:0000259" key="5">
    <source>
        <dbReference type="Pfam" id="PF00501"/>
    </source>
</evidence>
<dbReference type="InterPro" id="IPR042099">
    <property type="entry name" value="ANL_N_sf"/>
</dbReference>
<sequence>MQEIEEGMFLWEPSETWKQQSNMVKYLDWLHKNKELVFNRYKDLWQWSVTEIETFWESLWQYFNISYSAPYVKVLTERKMPGALWFAGARLNYAEHIFRHQPDEKVAVIAKSEVRPQLQKLTWKELYEQTAVFAAALKNYGVKPGDRVVGFLPNIPETIIAFLACASIGAVWSCCSPDFGSAAVVDRFKQIEPKLLISADGYRYRGKDYQRIPSVQEIQKAIPSIENTIILPYIAKSPDIHELKNTVIWDTLLERQKNKNVIRFEQVAFDHPLWILYSSGTTGLPKAIVQGHGGILLEHLKQCHLQMNITKKDRFFWYTSTGWMMWNFLVSGLLTGGSIVLYDGHPGYPENDFMWTFAEETGITFFGTSAAYLHSCMNTGMRPKDACQLNKLKSIGSTGAPLSPEAFAWVYRHVKEDIWLSSLSGGTDICSAFVGGSPLLAVHAGEIQCRHLGASVKVFDESGKEIIDAVGELVVTEPMPSMPLYFWNDQNNKRYKSSYFETYSDVWRHGDLIKIKTNGSLSIYGRSDSTINRGGIRIGTSELYRAAANITGIEDCLAVDLTDRNNKGMLLLFVVLHHGVPFTKTLEEEIKQCIRENCSPRHQPDRIFQISEVPQTLNGKKLEVPVKKLLMGVPLEKAVNDGSMKNPKCLDFFIELKNQLSI</sequence>
<dbReference type="InterPro" id="IPR020845">
    <property type="entry name" value="AMP-binding_CS"/>
</dbReference>
<dbReference type="GO" id="GO:0030729">
    <property type="term" value="F:acetoacetate-CoA ligase activity"/>
    <property type="evidence" value="ECO:0007669"/>
    <property type="project" value="UniProtKB-EC"/>
</dbReference>
<evidence type="ECO:0000259" key="6">
    <source>
        <dbReference type="Pfam" id="PF16177"/>
    </source>
</evidence>
<evidence type="ECO:0000256" key="3">
    <source>
        <dbReference type="ARBA" id="ARBA00022741"/>
    </source>
</evidence>
<dbReference type="GO" id="GO:0005524">
    <property type="term" value="F:ATP binding"/>
    <property type="evidence" value="ECO:0007669"/>
    <property type="project" value="UniProtKB-KW"/>
</dbReference>
<dbReference type="Pfam" id="PF00501">
    <property type="entry name" value="AMP-binding"/>
    <property type="match status" value="1"/>
</dbReference>
<evidence type="ECO:0000256" key="2">
    <source>
        <dbReference type="ARBA" id="ARBA00022598"/>
    </source>
</evidence>
<dbReference type="Gene3D" id="3.40.50.12780">
    <property type="entry name" value="N-terminal domain of ligase-like"/>
    <property type="match status" value="1"/>
</dbReference>
<dbReference type="Pfam" id="PF16177">
    <property type="entry name" value="ACAS_N"/>
    <property type="match status" value="1"/>
</dbReference>
<dbReference type="RefSeq" id="WP_343065310.1">
    <property type="nucleotide sequence ID" value="NZ_JACHGK010000005.1"/>
</dbReference>
<dbReference type="CDD" id="cd05943">
    <property type="entry name" value="AACS"/>
    <property type="match status" value="1"/>
</dbReference>
<dbReference type="PANTHER" id="PTHR42921:SF1">
    <property type="entry name" value="ACETOACETYL-COA SYNTHETASE"/>
    <property type="match status" value="1"/>
</dbReference>
<dbReference type="NCBIfam" id="TIGR01217">
    <property type="entry name" value="ac_ac_CoA_syn"/>
    <property type="match status" value="1"/>
</dbReference>
<dbReference type="InterPro" id="IPR045851">
    <property type="entry name" value="AMP-bd_C_sf"/>
</dbReference>
<evidence type="ECO:0000313" key="8">
    <source>
        <dbReference type="Proteomes" id="UP000531594"/>
    </source>
</evidence>
<keyword evidence="8" id="KW-1185">Reference proteome</keyword>
<accession>A0A7X0LV86</accession>
<comment type="similarity">
    <text evidence="1">Belongs to the ATP-dependent AMP-binding enzyme family.</text>
</comment>
<keyword evidence="4" id="KW-0067">ATP-binding</keyword>
<protein>
    <submittedName>
        <fullName evidence="7">Acetoacetyl-CoA synthetase</fullName>
        <ecNumber evidence="7">6.2.1.16</ecNumber>
    </submittedName>
</protein>
<organism evidence="7 8">
    <name type="scientific">Bacillus benzoevorans</name>
    <dbReference type="NCBI Taxonomy" id="1456"/>
    <lineage>
        <taxon>Bacteria</taxon>
        <taxon>Bacillati</taxon>
        <taxon>Bacillota</taxon>
        <taxon>Bacilli</taxon>
        <taxon>Bacillales</taxon>
        <taxon>Bacillaceae</taxon>
        <taxon>Bacillus</taxon>
    </lineage>
</organism>
<dbReference type="AlphaFoldDB" id="A0A7X0LV86"/>
<feature type="domain" description="AMP-dependent synthetase/ligase" evidence="5">
    <location>
        <begin position="99"/>
        <end position="479"/>
    </location>
</feature>